<accession>F8MT49</accession>
<sequence length="144" mass="16004">MSSNMGTNIIYLVERIDRHPRNMPAMKRMGYAVEVVGIAIQGGCTADDVKGTVLDYIRVLRRKIDFASSAEEVAQLRQREILCGDIIATVCELRQKATVHKDVDVVVNPNTFVKEDNVDIDDFVLIHEIGTGKSEAGSAEWELV</sequence>
<keyword evidence="2" id="KW-1185">Reference proteome</keyword>
<organism evidence="1 2">
    <name type="scientific">Neurospora tetrasperma (strain FGSC 2508 / ATCC MYA-4615 / P0657)</name>
    <dbReference type="NCBI Taxonomy" id="510951"/>
    <lineage>
        <taxon>Eukaryota</taxon>
        <taxon>Fungi</taxon>
        <taxon>Dikarya</taxon>
        <taxon>Ascomycota</taxon>
        <taxon>Pezizomycotina</taxon>
        <taxon>Sordariomycetes</taxon>
        <taxon>Sordariomycetidae</taxon>
        <taxon>Sordariales</taxon>
        <taxon>Sordariaceae</taxon>
        <taxon>Neurospora</taxon>
    </lineage>
</organism>
<dbReference type="RefSeq" id="XP_009853045.1">
    <property type="nucleotide sequence ID" value="XM_009854743.1"/>
</dbReference>
<protein>
    <submittedName>
        <fullName evidence="1">Uncharacterized protein</fullName>
    </submittedName>
</protein>
<proteinExistence type="predicted"/>
<name>F8MT49_NEUT8</name>
<dbReference type="AlphaFoldDB" id="F8MT49"/>
<dbReference type="EMBL" id="GL891306">
    <property type="protein sequence ID" value="EGO55181.1"/>
    <property type="molecule type" value="Genomic_DNA"/>
</dbReference>
<dbReference type="Proteomes" id="UP000008065">
    <property type="component" value="Unassembled WGS sequence"/>
</dbReference>
<reference evidence="2" key="1">
    <citation type="journal article" date="2011" name="Genetics">
        <title>Massive changes in genome architecture accompany the transition to self-fertility in the filamentous fungus Neurospora tetrasperma.</title>
        <authorList>
            <person name="Ellison C.E."/>
            <person name="Stajich J.E."/>
            <person name="Jacobson D.J."/>
            <person name="Natvig D.O."/>
            <person name="Lapidus A."/>
            <person name="Foster B."/>
            <person name="Aerts A."/>
            <person name="Riley R."/>
            <person name="Lindquist E.A."/>
            <person name="Grigoriev I.V."/>
            <person name="Taylor J.W."/>
        </authorList>
    </citation>
    <scope>NUCLEOTIDE SEQUENCE [LARGE SCALE GENOMIC DNA]</scope>
    <source>
        <strain evidence="2">FGSC 2508 / P0657</strain>
    </source>
</reference>
<gene>
    <name evidence="1" type="ORF">NEUTE1DRAFT_139452</name>
</gene>
<dbReference type="GeneID" id="20826104"/>
<evidence type="ECO:0000313" key="1">
    <source>
        <dbReference type="EMBL" id="EGO55181.1"/>
    </source>
</evidence>
<dbReference type="VEuPathDB" id="FungiDB:NEUTE1DRAFT_139452"/>
<dbReference type="KEGG" id="nte:NEUTE1DRAFT139452"/>
<dbReference type="OrthoDB" id="4576401at2759"/>
<dbReference type="HOGENOM" id="CLU_132768_0_0_1"/>
<evidence type="ECO:0000313" key="2">
    <source>
        <dbReference type="Proteomes" id="UP000008065"/>
    </source>
</evidence>